<dbReference type="EMBL" id="LLZZ01000146">
    <property type="protein sequence ID" value="KTA99281.1"/>
    <property type="molecule type" value="Genomic_DNA"/>
</dbReference>
<dbReference type="GO" id="GO:0005768">
    <property type="term" value="C:endosome"/>
    <property type="evidence" value="ECO:0007669"/>
    <property type="project" value="UniProtKB-SubCell"/>
</dbReference>
<evidence type="ECO:0000256" key="6">
    <source>
        <dbReference type="ARBA" id="ARBA00038426"/>
    </source>
</evidence>
<dbReference type="GO" id="GO:0004869">
    <property type="term" value="F:cysteine-type endopeptidase inhibitor activity"/>
    <property type="evidence" value="ECO:0007669"/>
    <property type="project" value="UniProtKB-KW"/>
</dbReference>
<dbReference type="VEuPathDB" id="FungiDB:CAGL0L13156g"/>
<organism evidence="10 11">
    <name type="scientific">Candida glabrata</name>
    <name type="common">Yeast</name>
    <name type="synonym">Torulopsis glabrata</name>
    <dbReference type="NCBI Taxonomy" id="5478"/>
    <lineage>
        <taxon>Eukaryota</taxon>
        <taxon>Fungi</taxon>
        <taxon>Dikarya</taxon>
        <taxon>Ascomycota</taxon>
        <taxon>Saccharomycotina</taxon>
        <taxon>Saccharomycetes</taxon>
        <taxon>Saccharomycetales</taxon>
        <taxon>Saccharomycetaceae</taxon>
        <taxon>Nakaseomyces</taxon>
    </lineage>
</organism>
<evidence type="ECO:0000256" key="1">
    <source>
        <dbReference type="ARBA" id="ARBA00004177"/>
    </source>
</evidence>
<keyword evidence="4" id="KW-0967">Endosome</keyword>
<comment type="similarity">
    <text evidence="6">Belongs to the RFU1 family.</text>
</comment>
<dbReference type="Gene3D" id="1.20.58.80">
    <property type="entry name" value="Phosphotransferase system, lactose/cellobiose-type IIA subunit"/>
    <property type="match status" value="1"/>
</dbReference>
<dbReference type="Pfam" id="PF08969">
    <property type="entry name" value="USP8_dimer"/>
    <property type="match status" value="1"/>
</dbReference>
<dbReference type="VEuPathDB" id="FungiDB:GVI51_L13101"/>
<dbReference type="VEuPathDB" id="FungiDB:GWK60_L17083"/>
<name>A0A0W0DAH0_CANGB</name>
<evidence type="ECO:0000313" key="10">
    <source>
        <dbReference type="EMBL" id="KTB02909.1"/>
    </source>
</evidence>
<dbReference type="PANTHER" id="PTHR12947">
    <property type="entry name" value="AMSH-LIKE PROTEASE"/>
    <property type="match status" value="1"/>
</dbReference>
<gene>
    <name evidence="10" type="ORF">AO440_004863</name>
    <name evidence="9" type="ORF">AO440_005027</name>
</gene>
<dbReference type="AlphaFoldDB" id="A0A0W0DAH0"/>
<evidence type="ECO:0000259" key="8">
    <source>
        <dbReference type="Pfam" id="PF08969"/>
    </source>
</evidence>
<dbReference type="GO" id="GO:0070536">
    <property type="term" value="P:protein K63-linked deubiquitination"/>
    <property type="evidence" value="ECO:0007669"/>
    <property type="project" value="TreeGrafter"/>
</dbReference>
<dbReference type="PANTHER" id="PTHR12947:SF13">
    <property type="entry name" value="FI19924P1"/>
    <property type="match status" value="1"/>
</dbReference>
<evidence type="ECO:0000256" key="3">
    <source>
        <dbReference type="ARBA" id="ARBA00022704"/>
    </source>
</evidence>
<dbReference type="OrthoDB" id="3640at2759"/>
<comment type="caution">
    <text evidence="10">The sequence shown here is derived from an EMBL/GenBank/DDBJ whole genome shotgun (WGS) entry which is preliminary data.</text>
</comment>
<dbReference type="EMBL" id="LLZZ01000122">
    <property type="protein sequence ID" value="KTB02909.1"/>
    <property type="molecule type" value="Genomic_DNA"/>
</dbReference>
<evidence type="ECO:0000256" key="2">
    <source>
        <dbReference type="ARBA" id="ARBA00022690"/>
    </source>
</evidence>
<dbReference type="GO" id="GO:0010992">
    <property type="term" value="P:ubiquitin recycling"/>
    <property type="evidence" value="ECO:0007669"/>
    <property type="project" value="EnsemblFungi"/>
</dbReference>
<evidence type="ECO:0000256" key="4">
    <source>
        <dbReference type="ARBA" id="ARBA00022753"/>
    </source>
</evidence>
<dbReference type="GO" id="GO:0061578">
    <property type="term" value="F:K63-linked deubiquitinase activity"/>
    <property type="evidence" value="ECO:0007669"/>
    <property type="project" value="TreeGrafter"/>
</dbReference>
<keyword evidence="2" id="KW-0646">Protease inhibitor</keyword>
<protein>
    <recommendedName>
        <fullName evidence="7">Regulator of free ubiquitin chains 1</fullName>
    </recommendedName>
</protein>
<evidence type="ECO:0000313" key="11">
    <source>
        <dbReference type="Proteomes" id="UP000054886"/>
    </source>
</evidence>
<evidence type="ECO:0000256" key="7">
    <source>
        <dbReference type="ARBA" id="ARBA00039609"/>
    </source>
</evidence>
<comment type="subcellular location">
    <subcellularLocation>
        <location evidence="1">Endosome</location>
    </subcellularLocation>
</comment>
<dbReference type="GO" id="GO:0016020">
    <property type="term" value="C:membrane"/>
    <property type="evidence" value="ECO:0007669"/>
    <property type="project" value="TreeGrafter"/>
</dbReference>
<keyword evidence="3" id="KW-0789">Thiol protease inhibitor</keyword>
<sequence>MKSTQQLGQEAREFEFNPNIPLHLYLKTCVTLLNNASECFQRGDKSLSYFYYFRYVDLCTNKLPNHPTIRSTSTGLDNDSKLYVQEYKQLLRLEVPHILKIMEELKTELDAMYERHKVSLANNIASPISYKHNNRMDALLHDYYTERGCTGHSMQHKTSLHKNENFNERINLMKDSFMGRAPNGSQEVRNVSNTFYPDLPTLS</sequence>
<evidence type="ECO:0000256" key="5">
    <source>
        <dbReference type="ARBA" id="ARBA00037208"/>
    </source>
</evidence>
<feature type="domain" description="USP8 dimerisation" evidence="8">
    <location>
        <begin position="2"/>
        <end position="115"/>
    </location>
</feature>
<dbReference type="VEuPathDB" id="FungiDB:B1J91_L13156g"/>
<accession>A0A0W0DAH0</accession>
<dbReference type="Proteomes" id="UP000054886">
    <property type="component" value="Unassembled WGS sequence"/>
</dbReference>
<comment type="function">
    <text evidence="5">Inhibitor of the DOA4 deubiquitinase involved in the regulation of protein degradation by the proteasome and maintenance of a normal level of free ubiquitin.</text>
</comment>
<evidence type="ECO:0000313" key="9">
    <source>
        <dbReference type="EMBL" id="KTA99281.1"/>
    </source>
</evidence>
<reference evidence="10 11" key="1">
    <citation type="submission" date="2015-10" db="EMBL/GenBank/DDBJ databases">
        <title>Draft genomes sequences of Candida glabrata isolates 1A, 1B, 2A, 2B, 3A and 3B.</title>
        <authorList>
            <person name="Haavelsrud O.E."/>
            <person name="Gaustad P."/>
        </authorList>
    </citation>
    <scope>NUCLEOTIDE SEQUENCE [LARGE SCALE GENOMIC DNA]</scope>
    <source>
        <strain evidence="10">910700640</strain>
    </source>
</reference>
<proteinExistence type="inferred from homology"/>
<dbReference type="SMR" id="A0A0W0DAH0"/>
<dbReference type="InterPro" id="IPR015063">
    <property type="entry name" value="USP8_dimer"/>
</dbReference>
<dbReference type="VEuPathDB" id="FungiDB:GW608_L17105"/>